<geneLocation type="plastid" evidence="9"/>
<keyword evidence="7" id="KW-0602">Photosynthesis</keyword>
<evidence type="ECO:0000256" key="2">
    <source>
        <dbReference type="ARBA" id="ARBA00022448"/>
    </source>
</evidence>
<dbReference type="Pfam" id="PF08041">
    <property type="entry name" value="PetM"/>
    <property type="match status" value="1"/>
</dbReference>
<gene>
    <name evidence="7 9" type="primary">petM</name>
</gene>
<keyword evidence="4 7" id="KW-0249">Electron transport</keyword>
<protein>
    <recommendedName>
        <fullName evidence="7">Cytochrome b6-f complex subunit 7</fullName>
    </recommendedName>
    <alternativeName>
        <fullName evidence="7">Cytochrome b6-f complex subunit PetM</fullName>
    </alternativeName>
    <alternativeName>
        <fullName evidence="7">Cytochrome b6-f complex subunit VII</fullName>
    </alternativeName>
</protein>
<evidence type="ECO:0000256" key="6">
    <source>
        <dbReference type="ARBA" id="ARBA00023136"/>
    </source>
</evidence>
<dbReference type="RefSeq" id="YP_009227312.1">
    <property type="nucleotide sequence ID" value="NC_029134.1"/>
</dbReference>
<reference evidence="9" key="1">
    <citation type="submission" date="2016-01" db="EMBL/GenBank/DDBJ databases">
        <title>The complete plastid genome of Sargassum thunbergii (Fucales, Phaeophyceae).</title>
        <authorList>
            <person name="Yang J.H."/>
        </authorList>
    </citation>
    <scope>NUCLEOTIDE SEQUENCE</scope>
</reference>
<comment type="subcellular location">
    <subcellularLocation>
        <location evidence="7">Cellular thylakoid membrane</location>
        <topology evidence="7">Single-pass membrane protein</topology>
    </subcellularLocation>
    <subcellularLocation>
        <location evidence="1">Membrane</location>
        <topology evidence="1">Single-pass membrane protein</topology>
    </subcellularLocation>
</comment>
<sequence length="32" mass="3440">MGEEILSISLLCFSMVLIGLSLGFLLLKVQGD</sequence>
<comment type="function">
    <text evidence="7">Component of the cytochrome b6-f complex, which mediates electron transfer between photosystem II (PSII) and photosystem I (PSI), cyclic electron flow around PSI, and state transitions.</text>
</comment>
<dbReference type="EMBL" id="KU500638">
    <property type="protein sequence ID" value="AMB49062.1"/>
    <property type="molecule type" value="Genomic_DNA"/>
</dbReference>
<keyword evidence="2 7" id="KW-0813">Transport</keyword>
<evidence type="ECO:0000256" key="1">
    <source>
        <dbReference type="ARBA" id="ARBA00004167"/>
    </source>
</evidence>
<evidence type="ECO:0000256" key="5">
    <source>
        <dbReference type="ARBA" id="ARBA00022989"/>
    </source>
</evidence>
<keyword evidence="6 7" id="KW-0472">Membrane</keyword>
<evidence type="ECO:0000256" key="4">
    <source>
        <dbReference type="ARBA" id="ARBA00022982"/>
    </source>
</evidence>
<evidence type="ECO:0000256" key="7">
    <source>
        <dbReference type="HAMAP-Rule" id="MF_00396"/>
    </source>
</evidence>
<dbReference type="SUPFAM" id="SSF103441">
    <property type="entry name" value="PetM subunit of the cytochrome b6f complex"/>
    <property type="match status" value="1"/>
</dbReference>
<dbReference type="GeneID" id="26830855"/>
<dbReference type="HAMAP" id="MF_00396">
    <property type="entry name" value="Cytb6_f_PetM"/>
    <property type="match status" value="1"/>
</dbReference>
<dbReference type="AlphaFoldDB" id="A0A0Y0GAJ8"/>
<keyword evidence="5 7" id="KW-1133">Transmembrane helix</keyword>
<dbReference type="GO" id="GO:0015979">
    <property type="term" value="P:photosynthesis"/>
    <property type="evidence" value="ECO:0007669"/>
    <property type="project" value="UniProtKB-KW"/>
</dbReference>
<keyword evidence="3 7" id="KW-0812">Transmembrane</keyword>
<dbReference type="GO" id="GO:0009055">
    <property type="term" value="F:electron transfer activity"/>
    <property type="evidence" value="ECO:0007669"/>
    <property type="project" value="UniProtKB-UniRule"/>
</dbReference>
<feature type="transmembrane region" description="Helical" evidence="8">
    <location>
        <begin position="6"/>
        <end position="27"/>
    </location>
</feature>
<comment type="similarity">
    <text evidence="7">Belongs to the PetM family.</text>
</comment>
<evidence type="ECO:0000256" key="8">
    <source>
        <dbReference type="SAM" id="Phobius"/>
    </source>
</evidence>
<dbReference type="GO" id="GO:0009512">
    <property type="term" value="C:cytochrome b6f complex"/>
    <property type="evidence" value="ECO:0007669"/>
    <property type="project" value="InterPro"/>
</dbReference>
<organism evidence="9">
    <name type="scientific">Sargassum thunbergii</name>
    <dbReference type="NCBI Taxonomy" id="127542"/>
    <lineage>
        <taxon>Eukaryota</taxon>
        <taxon>Sar</taxon>
        <taxon>Stramenopiles</taxon>
        <taxon>Ochrophyta</taxon>
        <taxon>PX clade</taxon>
        <taxon>Phaeophyceae</taxon>
        <taxon>Fucales</taxon>
        <taxon>Sargassaceae</taxon>
        <taxon>Sargassum</taxon>
    </lineage>
</organism>
<keyword evidence="7" id="KW-0793">Thylakoid</keyword>
<evidence type="ECO:0000256" key="3">
    <source>
        <dbReference type="ARBA" id="ARBA00022692"/>
    </source>
</evidence>
<name>A0A0Y0GAJ8_9PHAE</name>
<dbReference type="InterPro" id="IPR012595">
    <property type="entry name" value="PetM_cyt_b6/f_cplx_su7"/>
</dbReference>
<comment type="subunit">
    <text evidence="7">The 4 large subunits of the cytochrome b6-f complex are cytochrome b6, subunit IV (17 kDa polypeptide, PetD), cytochrome f and the Rieske protein, while the 4 small subunits are PetG, PetL, PetM and PetN. The complex functions as a dimer.</text>
</comment>
<proteinExistence type="inferred from homology"/>
<accession>A0A0Y0GAJ8</accession>
<dbReference type="GO" id="GO:0042651">
    <property type="term" value="C:thylakoid membrane"/>
    <property type="evidence" value="ECO:0007669"/>
    <property type="project" value="UniProtKB-UniRule"/>
</dbReference>
<evidence type="ECO:0000313" key="9">
    <source>
        <dbReference type="EMBL" id="AMB49062.1"/>
    </source>
</evidence>
<keyword evidence="9" id="KW-0934">Plastid</keyword>